<comment type="caution">
    <text evidence="2">The sequence shown here is derived from an EMBL/GenBank/DDBJ whole genome shotgun (WGS) entry which is preliminary data.</text>
</comment>
<evidence type="ECO:0008006" key="4">
    <source>
        <dbReference type="Google" id="ProtNLM"/>
    </source>
</evidence>
<reference evidence="3" key="1">
    <citation type="journal article" date="2019" name="Int. J. Syst. Evol. Microbiol.">
        <title>The Global Catalogue of Microorganisms (GCM) 10K type strain sequencing project: providing services to taxonomists for standard genome sequencing and annotation.</title>
        <authorList>
            <consortium name="The Broad Institute Genomics Platform"/>
            <consortium name="The Broad Institute Genome Sequencing Center for Infectious Disease"/>
            <person name="Wu L."/>
            <person name="Ma J."/>
        </authorList>
    </citation>
    <scope>NUCLEOTIDE SEQUENCE [LARGE SCALE GENOMIC DNA]</scope>
    <source>
        <strain evidence="3">CCUG 58760</strain>
    </source>
</reference>
<feature type="chain" id="PRO_5047303989" description="DUF3108 domain-containing protein" evidence="1">
    <location>
        <begin position="25"/>
        <end position="270"/>
    </location>
</feature>
<feature type="signal peptide" evidence="1">
    <location>
        <begin position="1"/>
        <end position="24"/>
    </location>
</feature>
<evidence type="ECO:0000313" key="2">
    <source>
        <dbReference type="EMBL" id="MFC5356436.1"/>
    </source>
</evidence>
<organism evidence="2 3">
    <name type="scientific">Azospirillum himalayense</name>
    <dbReference type="NCBI Taxonomy" id="654847"/>
    <lineage>
        <taxon>Bacteria</taxon>
        <taxon>Pseudomonadati</taxon>
        <taxon>Pseudomonadota</taxon>
        <taxon>Alphaproteobacteria</taxon>
        <taxon>Rhodospirillales</taxon>
        <taxon>Azospirillaceae</taxon>
        <taxon>Azospirillum</taxon>
    </lineage>
</organism>
<evidence type="ECO:0000313" key="3">
    <source>
        <dbReference type="Proteomes" id="UP001596166"/>
    </source>
</evidence>
<evidence type="ECO:0000256" key="1">
    <source>
        <dbReference type="SAM" id="SignalP"/>
    </source>
</evidence>
<dbReference type="RefSeq" id="WP_376996014.1">
    <property type="nucleotide sequence ID" value="NZ_JBHSLC010000028.1"/>
</dbReference>
<protein>
    <recommendedName>
        <fullName evidence="4">DUF3108 domain-containing protein</fullName>
    </recommendedName>
</protein>
<sequence>MIWKSMRAFALLVVLLLLPFMAMAEEKAPMFDPDSPLAGAPEILISEGKKFRVPSGYIHQRTRNYGTKHGIDLWMLWPGLVPQHDGNTIAFHTPGGGAKLDTRVKFYSSQEASVSFLWKMAHPEYFRESPDKWLPQDFSQRQWGESIYGLEAGYIDINKVIRWLSLSRMENIDELDEFEKGRWDDLFYQEDKTGHMKTVIHCTTRELGDPPEEMIDGKNIVRVPYCNHIMIIPELSAYITIDYRRVFLKDWNEIEYGVRLLLLKFSNDAK</sequence>
<dbReference type="EMBL" id="JBHSLC010000028">
    <property type="protein sequence ID" value="MFC5356436.1"/>
    <property type="molecule type" value="Genomic_DNA"/>
</dbReference>
<gene>
    <name evidence="2" type="ORF">ACFPMG_15590</name>
</gene>
<proteinExistence type="predicted"/>
<dbReference type="Proteomes" id="UP001596166">
    <property type="component" value="Unassembled WGS sequence"/>
</dbReference>
<accession>A0ABW0G7C2</accession>
<keyword evidence="3" id="KW-1185">Reference proteome</keyword>
<name>A0ABW0G7C2_9PROT</name>
<keyword evidence="1" id="KW-0732">Signal</keyword>